<organism evidence="1 2">
    <name type="scientific">Vibrio scophthalmi</name>
    <dbReference type="NCBI Taxonomy" id="45658"/>
    <lineage>
        <taxon>Bacteria</taxon>
        <taxon>Pseudomonadati</taxon>
        <taxon>Pseudomonadota</taxon>
        <taxon>Gammaproteobacteria</taxon>
        <taxon>Vibrionales</taxon>
        <taxon>Vibrionaceae</taxon>
        <taxon>Vibrio</taxon>
    </lineage>
</organism>
<dbReference type="Proteomes" id="UP000092528">
    <property type="component" value="Chromosome 1"/>
</dbReference>
<protein>
    <submittedName>
        <fullName evidence="1">Uncharacterized protein</fullName>
    </submittedName>
</protein>
<proteinExistence type="predicted"/>
<name>A0A1C7FAU0_9VIBR</name>
<dbReference type="RefSeq" id="WP_009387200.1">
    <property type="nucleotide sequence ID" value="NZ_CP016414.1"/>
</dbReference>
<keyword evidence="2" id="KW-1185">Reference proteome</keyword>
<dbReference type="EMBL" id="CP016414">
    <property type="protein sequence ID" value="ANU36848.1"/>
    <property type="molecule type" value="Genomic_DNA"/>
</dbReference>
<sequence length="69" mass="8074">MRIEFTIFENSRNWSATAHQINSDILLRNVLVQGQVSDFDIGFTYDERQARGEIINRHQQVIGDFEVSF</sequence>
<evidence type="ECO:0000313" key="2">
    <source>
        <dbReference type="Proteomes" id="UP000092528"/>
    </source>
</evidence>
<gene>
    <name evidence="1" type="ORF">VSVS05_01723</name>
</gene>
<dbReference type="PATRIC" id="fig|45658.7.peg.1711"/>
<accession>A0A1C7FAU0</accession>
<reference evidence="1 2" key="1">
    <citation type="submission" date="2016-07" db="EMBL/GenBank/DDBJ databases">
        <title>Genome sequencing of Vibrio scophthalmi strain VS-05, an isolated from Paralichthys olivaceus.</title>
        <authorList>
            <person name="Han H.-J."/>
        </authorList>
    </citation>
    <scope>NUCLEOTIDE SEQUENCE [LARGE SCALE GENOMIC DNA]</scope>
    <source>
        <strain evidence="1 2">VS-05</strain>
    </source>
</reference>
<evidence type="ECO:0000313" key="1">
    <source>
        <dbReference type="EMBL" id="ANU36848.1"/>
    </source>
</evidence>
<dbReference type="AlphaFoldDB" id="A0A1C7FAU0"/>
<dbReference type="GeneID" id="96873298"/>